<reference evidence="2 3" key="1">
    <citation type="submission" date="2019-02" db="EMBL/GenBank/DDBJ databases">
        <title>Sequencing the genomes of 1000 actinobacteria strains.</title>
        <authorList>
            <person name="Klenk H.-P."/>
        </authorList>
    </citation>
    <scope>NUCLEOTIDE SEQUENCE [LARGE SCALE GENOMIC DNA]</scope>
    <source>
        <strain evidence="2 3">DSM 45162</strain>
    </source>
</reference>
<organism evidence="2 3">
    <name type="scientific">Krasilnikovia cinnamomea</name>
    <dbReference type="NCBI Taxonomy" id="349313"/>
    <lineage>
        <taxon>Bacteria</taxon>
        <taxon>Bacillati</taxon>
        <taxon>Actinomycetota</taxon>
        <taxon>Actinomycetes</taxon>
        <taxon>Micromonosporales</taxon>
        <taxon>Micromonosporaceae</taxon>
        <taxon>Krasilnikovia</taxon>
    </lineage>
</organism>
<evidence type="ECO:0008006" key="4">
    <source>
        <dbReference type="Google" id="ProtNLM"/>
    </source>
</evidence>
<dbReference type="Proteomes" id="UP000292564">
    <property type="component" value="Unassembled WGS sequence"/>
</dbReference>
<proteinExistence type="predicted"/>
<protein>
    <recommendedName>
        <fullName evidence="4">Lipoprotein</fullName>
    </recommendedName>
</protein>
<comment type="caution">
    <text evidence="2">The sequence shown here is derived from an EMBL/GenBank/DDBJ whole genome shotgun (WGS) entry which is preliminary data.</text>
</comment>
<gene>
    <name evidence="2" type="ORF">EV385_3125</name>
</gene>
<sequence length="326" mass="34564">MLRPSRSSLLTATVALGAGLFALPGPAYAADTTTSLDAATMAVELKTVADASTAAAHDGWKMIDTFSAGSMSGSSSVVVDLTHRIAYTRSRYGTEGYAMYVVGGKGVYQSLSGPDERAAVKMMGRPEVRYQFNAMPSMTLDDYLMGGAQNPAAALTDSKYAGTKTVHDDGSTDYGYHDDKDMTITLHVSAAGTLTSSRGTGNGFTDITSYTYGAQHVTLPAASVTISSTTLFKGVAYVNMKTTVAEVASQGAADTRRAAHGHRIKVATLRKIVRRDVADFNRGTSTKMIKVTVVKRGVRLRATNPWTHKSVTFTVKAYGKKIAVKG</sequence>
<feature type="signal peptide" evidence="1">
    <location>
        <begin position="1"/>
        <end position="29"/>
    </location>
</feature>
<evidence type="ECO:0000313" key="2">
    <source>
        <dbReference type="EMBL" id="RZU51311.1"/>
    </source>
</evidence>
<keyword evidence="1" id="KW-0732">Signal</keyword>
<dbReference type="OrthoDB" id="3293714at2"/>
<evidence type="ECO:0000256" key="1">
    <source>
        <dbReference type="SAM" id="SignalP"/>
    </source>
</evidence>
<keyword evidence="3" id="KW-1185">Reference proteome</keyword>
<name>A0A4Q7ZL55_9ACTN</name>
<dbReference type="RefSeq" id="WP_130510095.1">
    <property type="nucleotide sequence ID" value="NZ_SHKY01000001.1"/>
</dbReference>
<evidence type="ECO:0000313" key="3">
    <source>
        <dbReference type="Proteomes" id="UP000292564"/>
    </source>
</evidence>
<feature type="chain" id="PRO_5020512039" description="Lipoprotein" evidence="1">
    <location>
        <begin position="30"/>
        <end position="326"/>
    </location>
</feature>
<dbReference type="EMBL" id="SHKY01000001">
    <property type="protein sequence ID" value="RZU51311.1"/>
    <property type="molecule type" value="Genomic_DNA"/>
</dbReference>
<accession>A0A4Q7ZL55</accession>
<dbReference type="AlphaFoldDB" id="A0A4Q7ZL55"/>